<dbReference type="CDD" id="cd07377">
    <property type="entry name" value="WHTH_GntR"/>
    <property type="match status" value="1"/>
</dbReference>
<dbReference type="Gene3D" id="3.90.1150.10">
    <property type="entry name" value="Aspartate Aminotransferase, domain 1"/>
    <property type="match status" value="1"/>
</dbReference>
<protein>
    <submittedName>
        <fullName evidence="12">Transcriptional regulator</fullName>
    </submittedName>
</protein>
<dbReference type="InterPro" id="IPR015424">
    <property type="entry name" value="PyrdxlP-dep_Trfase"/>
</dbReference>
<evidence type="ECO:0000256" key="9">
    <source>
        <dbReference type="ARBA" id="ARBA00023125"/>
    </source>
</evidence>
<dbReference type="OrthoDB" id="9802328at2"/>
<dbReference type="RefSeq" id="WP_120166503.1">
    <property type="nucleotide sequence ID" value="NZ_MCIB01000001.1"/>
</dbReference>
<dbReference type="GO" id="GO:0003677">
    <property type="term" value="F:DNA binding"/>
    <property type="evidence" value="ECO:0007669"/>
    <property type="project" value="UniProtKB-KW"/>
</dbReference>
<keyword evidence="13" id="KW-1185">Reference proteome</keyword>
<dbReference type="GO" id="GO:0030170">
    <property type="term" value="F:pyridoxal phosphate binding"/>
    <property type="evidence" value="ECO:0007669"/>
    <property type="project" value="InterPro"/>
</dbReference>
<dbReference type="PROSITE" id="PS50949">
    <property type="entry name" value="HTH_GNTR"/>
    <property type="match status" value="1"/>
</dbReference>
<dbReference type="SUPFAM" id="SSF46785">
    <property type="entry name" value="Winged helix' DNA-binding domain"/>
    <property type="match status" value="1"/>
</dbReference>
<dbReference type="Pfam" id="PF00155">
    <property type="entry name" value="Aminotran_1_2"/>
    <property type="match status" value="1"/>
</dbReference>
<keyword evidence="6" id="KW-0808">Transferase</keyword>
<evidence type="ECO:0000256" key="5">
    <source>
        <dbReference type="ARBA" id="ARBA00022576"/>
    </source>
</evidence>
<evidence type="ECO:0000256" key="10">
    <source>
        <dbReference type="ARBA" id="ARBA00023163"/>
    </source>
</evidence>
<dbReference type="Gene3D" id="3.40.640.10">
    <property type="entry name" value="Type I PLP-dependent aspartate aminotransferase-like (Major domain)"/>
    <property type="match status" value="1"/>
</dbReference>
<keyword evidence="7" id="KW-0663">Pyridoxal phosphate</keyword>
<dbReference type="InterPro" id="IPR015421">
    <property type="entry name" value="PyrdxlP-dep_Trfase_major"/>
</dbReference>
<dbReference type="CDD" id="cd00609">
    <property type="entry name" value="AAT_like"/>
    <property type="match status" value="1"/>
</dbReference>
<dbReference type="EMBL" id="MCIB01000001">
    <property type="protein sequence ID" value="RKD34519.1"/>
    <property type="molecule type" value="Genomic_DNA"/>
</dbReference>
<evidence type="ECO:0000313" key="12">
    <source>
        <dbReference type="EMBL" id="RKD34519.1"/>
    </source>
</evidence>
<accession>A0A419TAL1</accession>
<dbReference type="InterPro" id="IPR036388">
    <property type="entry name" value="WH-like_DNA-bd_sf"/>
</dbReference>
<dbReference type="PANTHER" id="PTHR46577:SF1">
    <property type="entry name" value="HTH-TYPE TRANSCRIPTIONAL REGULATORY PROTEIN GABR"/>
    <property type="match status" value="1"/>
</dbReference>
<evidence type="ECO:0000256" key="2">
    <source>
        <dbReference type="ARBA" id="ARBA00005384"/>
    </source>
</evidence>
<dbReference type="InterPro" id="IPR015422">
    <property type="entry name" value="PyrdxlP-dep_Trfase_small"/>
</dbReference>
<evidence type="ECO:0000256" key="3">
    <source>
        <dbReference type="ARBA" id="ARBA00007441"/>
    </source>
</evidence>
<evidence type="ECO:0000256" key="6">
    <source>
        <dbReference type="ARBA" id="ARBA00022679"/>
    </source>
</evidence>
<dbReference type="SUPFAM" id="SSF53383">
    <property type="entry name" value="PLP-dependent transferases"/>
    <property type="match status" value="1"/>
</dbReference>
<evidence type="ECO:0000256" key="7">
    <source>
        <dbReference type="ARBA" id="ARBA00022898"/>
    </source>
</evidence>
<comment type="subunit">
    <text evidence="4">Homodimer.</text>
</comment>
<dbReference type="Proteomes" id="UP000284177">
    <property type="component" value="Unassembled WGS sequence"/>
</dbReference>
<gene>
    <name evidence="12" type="ORF">BET03_01435</name>
</gene>
<keyword evidence="10" id="KW-0804">Transcription</keyword>
<comment type="caution">
    <text evidence="12">The sequence shown here is derived from an EMBL/GenBank/DDBJ whole genome shotgun (WGS) entry which is preliminary data.</text>
</comment>
<evidence type="ECO:0000259" key="11">
    <source>
        <dbReference type="PROSITE" id="PS50949"/>
    </source>
</evidence>
<dbReference type="GO" id="GO:0008483">
    <property type="term" value="F:transaminase activity"/>
    <property type="evidence" value="ECO:0007669"/>
    <property type="project" value="UniProtKB-KW"/>
</dbReference>
<dbReference type="InterPro" id="IPR000524">
    <property type="entry name" value="Tscrpt_reg_HTH_GntR"/>
</dbReference>
<dbReference type="InterPro" id="IPR036390">
    <property type="entry name" value="WH_DNA-bd_sf"/>
</dbReference>
<dbReference type="SMART" id="SM00345">
    <property type="entry name" value="HTH_GNTR"/>
    <property type="match status" value="1"/>
</dbReference>
<comment type="similarity">
    <text evidence="2">In the C-terminal section; belongs to the class-I pyridoxal-phosphate-dependent aminotransferase family.</text>
</comment>
<reference evidence="12 13" key="1">
    <citation type="submission" date="2016-08" db="EMBL/GenBank/DDBJ databases">
        <title>Novel Firmicutes and Novel Genomes.</title>
        <authorList>
            <person name="Poppleton D.I."/>
            <person name="Gribaldo S."/>
        </authorList>
    </citation>
    <scope>NUCLEOTIDE SEQUENCE [LARGE SCALE GENOMIC DNA]</scope>
    <source>
        <strain evidence="12 13">CTT3</strain>
    </source>
</reference>
<feature type="domain" description="HTH gntR-type" evidence="11">
    <location>
        <begin position="15"/>
        <end position="83"/>
    </location>
</feature>
<keyword evidence="8" id="KW-0805">Transcription regulation</keyword>
<comment type="cofactor">
    <cofactor evidence="1">
        <name>pyridoxal 5'-phosphate</name>
        <dbReference type="ChEBI" id="CHEBI:597326"/>
    </cofactor>
</comment>
<comment type="similarity">
    <text evidence="3">Belongs to the class-I pyridoxal-phosphate-dependent aminotransferase family.</text>
</comment>
<keyword evidence="9" id="KW-0238">DNA-binding</keyword>
<evidence type="ECO:0000256" key="4">
    <source>
        <dbReference type="ARBA" id="ARBA00011738"/>
    </source>
</evidence>
<evidence type="ECO:0000256" key="1">
    <source>
        <dbReference type="ARBA" id="ARBA00001933"/>
    </source>
</evidence>
<keyword evidence="5" id="KW-0032">Aminotransferase</keyword>
<dbReference type="Pfam" id="PF00392">
    <property type="entry name" value="GntR"/>
    <property type="match status" value="1"/>
</dbReference>
<dbReference type="FunFam" id="3.40.640.10:FF:000053">
    <property type="entry name" value="Aminotransferase, class I"/>
    <property type="match status" value="1"/>
</dbReference>
<dbReference type="Gene3D" id="1.10.10.10">
    <property type="entry name" value="Winged helix-like DNA-binding domain superfamily/Winged helix DNA-binding domain"/>
    <property type="match status" value="1"/>
</dbReference>
<dbReference type="InterPro" id="IPR004839">
    <property type="entry name" value="Aminotransferase_I/II_large"/>
</dbReference>
<dbReference type="InterPro" id="IPR051446">
    <property type="entry name" value="HTH_trans_reg/aminotransferase"/>
</dbReference>
<sequence>MVEYNNIKLNRKSNQYLYIQLYNELKSMILNGVLTPHTKLPPIRRLANLLKINNATVVNAYKLLEQEDLVYKKVGSGTFVKNINNKDIRYIETHSEERYLDEKNRNIINSNQIQINKNTINFASATPTPDLFPVTEFKSVLNEVLDRDRGNAFGYQESQGYLPLRKAIKKYLINSNIITTIDSIQIISGAQQGIDILSKALIDYGDIVFTENPTYAGAISSFKSRGARIIGIPIEKDGIDIKALENKLKSFKPKFIYVMPNFQNPTGYSYSVEKKNKLLELAYKHDLFIIEDDYLSDLSFFSSNNQTLKSLDTENKVIYIKSFSKIFMPGLRLAFMVTPISIYNKVIAAKHMSDISTSGLIQRAFDLYLRKGIWKKHINYMENIYKKRFEIMSDSIKKYIPKEVKYDLPKGGLNFWFSLPDKYSSWDLYNFSLKNNIIFMPGSIFYVNKEDDHHFRISIASIYSSQIENSIKYFSEVINSFLKKTNNEIEKGDSYRPIL</sequence>
<dbReference type="PANTHER" id="PTHR46577">
    <property type="entry name" value="HTH-TYPE TRANSCRIPTIONAL REGULATORY PROTEIN GABR"/>
    <property type="match status" value="1"/>
</dbReference>
<evidence type="ECO:0000313" key="13">
    <source>
        <dbReference type="Proteomes" id="UP000284177"/>
    </source>
</evidence>
<proteinExistence type="inferred from homology"/>
<dbReference type="AlphaFoldDB" id="A0A419TAL1"/>
<dbReference type="GO" id="GO:0003700">
    <property type="term" value="F:DNA-binding transcription factor activity"/>
    <property type="evidence" value="ECO:0007669"/>
    <property type="project" value="InterPro"/>
</dbReference>
<evidence type="ECO:0000256" key="8">
    <source>
        <dbReference type="ARBA" id="ARBA00023015"/>
    </source>
</evidence>
<organism evidence="12 13">
    <name type="scientific">Thermohalobacter berrensis</name>
    <dbReference type="NCBI Taxonomy" id="99594"/>
    <lineage>
        <taxon>Bacteria</taxon>
        <taxon>Bacillati</taxon>
        <taxon>Bacillota</taxon>
        <taxon>Tissierellia</taxon>
        <taxon>Tissierellales</taxon>
        <taxon>Thermohalobacteraceae</taxon>
        <taxon>Thermohalobacter</taxon>
    </lineage>
</organism>
<name>A0A419TAL1_9FIRM</name>